<feature type="domain" description="EAL" evidence="4">
    <location>
        <begin position="566"/>
        <end position="820"/>
    </location>
</feature>
<dbReference type="SUPFAM" id="SSF141868">
    <property type="entry name" value="EAL domain-like"/>
    <property type="match status" value="1"/>
</dbReference>
<dbReference type="PANTHER" id="PTHR44757">
    <property type="entry name" value="DIGUANYLATE CYCLASE DGCP"/>
    <property type="match status" value="1"/>
</dbReference>
<dbReference type="HOGENOM" id="CLU_000445_70_20_6"/>
<organism evidence="6 7">
    <name type="scientific">Congregibacter litoralis KT71</name>
    <dbReference type="NCBI Taxonomy" id="314285"/>
    <lineage>
        <taxon>Bacteria</taxon>
        <taxon>Pseudomonadati</taxon>
        <taxon>Pseudomonadota</taxon>
        <taxon>Gammaproteobacteria</taxon>
        <taxon>Cellvibrionales</taxon>
        <taxon>Halieaceae</taxon>
        <taxon>Congregibacter</taxon>
    </lineage>
</organism>
<dbReference type="RefSeq" id="WP_008295240.1">
    <property type="nucleotide sequence ID" value="NZ_CM002299.1"/>
</dbReference>
<dbReference type="InterPro" id="IPR029787">
    <property type="entry name" value="Nucleotide_cyclase"/>
</dbReference>
<feature type="transmembrane region" description="Helical" evidence="1">
    <location>
        <begin position="14"/>
        <end position="31"/>
    </location>
</feature>
<dbReference type="PROSITE" id="PS50883">
    <property type="entry name" value="EAL"/>
    <property type="match status" value="1"/>
</dbReference>
<proteinExistence type="predicted"/>
<dbReference type="InterPro" id="IPR000014">
    <property type="entry name" value="PAS"/>
</dbReference>
<dbReference type="AlphaFoldDB" id="A4A7P9"/>
<evidence type="ECO:0000313" key="6">
    <source>
        <dbReference type="EMBL" id="EAQ97694.1"/>
    </source>
</evidence>
<name>A4A7P9_9GAMM</name>
<dbReference type="InterPro" id="IPR001633">
    <property type="entry name" value="EAL_dom"/>
</dbReference>
<feature type="transmembrane region" description="Helical" evidence="1">
    <location>
        <begin position="43"/>
        <end position="69"/>
    </location>
</feature>
<keyword evidence="7" id="KW-1185">Reference proteome</keyword>
<feature type="domain" description="PAC" evidence="3">
    <location>
        <begin position="340"/>
        <end position="392"/>
    </location>
</feature>
<dbReference type="InterPro" id="IPR000700">
    <property type="entry name" value="PAS-assoc_C"/>
</dbReference>
<feature type="transmembrane region" description="Helical" evidence="1">
    <location>
        <begin position="89"/>
        <end position="113"/>
    </location>
</feature>
<dbReference type="SMART" id="SM00267">
    <property type="entry name" value="GGDEF"/>
    <property type="match status" value="1"/>
</dbReference>
<dbReference type="SUPFAM" id="SSF55785">
    <property type="entry name" value="PYP-like sensor domain (PAS domain)"/>
    <property type="match status" value="2"/>
</dbReference>
<gene>
    <name evidence="6" type="ORF">KT71_14029</name>
</gene>
<dbReference type="PANTHER" id="PTHR44757:SF2">
    <property type="entry name" value="BIOFILM ARCHITECTURE MAINTENANCE PROTEIN MBAA"/>
    <property type="match status" value="1"/>
</dbReference>
<feature type="domain" description="PAC" evidence="3">
    <location>
        <begin position="218"/>
        <end position="270"/>
    </location>
</feature>
<evidence type="ECO:0000259" key="3">
    <source>
        <dbReference type="PROSITE" id="PS50113"/>
    </source>
</evidence>
<dbReference type="SUPFAM" id="SSF55073">
    <property type="entry name" value="Nucleotide cyclase"/>
    <property type="match status" value="1"/>
</dbReference>
<dbReference type="Pfam" id="PF13426">
    <property type="entry name" value="PAS_9"/>
    <property type="match status" value="1"/>
</dbReference>
<dbReference type="InterPro" id="IPR043128">
    <property type="entry name" value="Rev_trsase/Diguanyl_cyclase"/>
</dbReference>
<dbReference type="Pfam" id="PF00990">
    <property type="entry name" value="GGDEF"/>
    <property type="match status" value="1"/>
</dbReference>
<dbReference type="Proteomes" id="UP000019205">
    <property type="component" value="Chromosome"/>
</dbReference>
<dbReference type="CDD" id="cd01949">
    <property type="entry name" value="GGDEF"/>
    <property type="match status" value="1"/>
</dbReference>
<sequence length="834" mass="93016">MDAGDAHYNALTSALYWVLVILWLAILSLYVNHLLRAQRSDKAVSVLLVILALDAFRSLIESTYFGFFFNSLYGFLPAGIHDQLSQPHLVIIPKLLNVAVALVILALLIRYWIPRELKQRAQQTADLESARQDADIKRRRAEQESLKRQSILNAISDGIVISDNEGRIAAVNDGMQRVFGYDIEFLRGKETLLLHNSEEEFPPITPLLDGEGPTAPKRAYEACYRRGDGSLFTGETIRSLVRDPDGNVTGFVTVIRDISQRKLNERRLTMAAQVFTHAREGILITDDAGKIIEVNEAFEDITGFSRDEAMGKNPSFLSSGQHSAEFYAAMWDELKKNDYWSGEFFNRRKDGSLFVELITISAIRDANEAVQQYVGLFTDITRMKEHQKQLEHAAKFDSLTDLPNRILLGDRLSMALSQSQRRGSKVAIAYIDLDKFKAINDRLGHAAGDLFLVQLSRQMKTALRETDTLARIGGDEFVALIGDVADKTECAVLLRRLSEAIKTPVTINGEALSVSASIGVTLYPEDSCDADQLLRHADQAMYAAKQNSSHDLEFFDVSEGYNLDLRRALLSEVRQALLRQEFRLFYQPKVHLPSGELLGAEALIRWEHPERGLLKPAEFLPDVETSPLSVEIGDWVIAEALSQMNEWLETGLRVPVSVNVGAMQLQAPDFTEKLTLALARHEALDPSCLELEILETRALADLEATSRIMKACRRLGVRMALDDFGTGYSSLRYLKFLPAEVLKIDQSFVKGMLSDRDDKTIVMAIIGLGETFDREVIAEGVETAEHARELLRLGCGRAQGYAIAHPIPASDFAAWVDGWNNGGAALFTALKQGN</sequence>
<evidence type="ECO:0000259" key="4">
    <source>
        <dbReference type="PROSITE" id="PS50883"/>
    </source>
</evidence>
<dbReference type="SMART" id="SM00052">
    <property type="entry name" value="EAL"/>
    <property type="match status" value="1"/>
</dbReference>
<reference evidence="6 7" key="1">
    <citation type="journal article" date="2007" name="Proc. Natl. Acad. Sci. U.S.A.">
        <title>Characterization of a marine gammaproteobacterium capable of aerobic anoxygenic photosynthesis.</title>
        <authorList>
            <person name="Fuchs B.M."/>
            <person name="Spring S."/>
            <person name="Teeling H."/>
            <person name="Quast C."/>
            <person name="Wulf J."/>
            <person name="Schattenhofer M."/>
            <person name="Yan S."/>
            <person name="Ferriera S."/>
            <person name="Johnson J."/>
            <person name="Glockner F.O."/>
            <person name="Amann R."/>
        </authorList>
    </citation>
    <scope>NUCLEOTIDE SEQUENCE [LARGE SCALE GENOMIC DNA]</scope>
    <source>
        <strain evidence="6">KT71</strain>
    </source>
</reference>
<dbReference type="CDD" id="cd01948">
    <property type="entry name" value="EAL"/>
    <property type="match status" value="1"/>
</dbReference>
<dbReference type="InterPro" id="IPR013767">
    <property type="entry name" value="PAS_fold"/>
</dbReference>
<dbReference type="InterPro" id="IPR035965">
    <property type="entry name" value="PAS-like_dom_sf"/>
</dbReference>
<protein>
    <submittedName>
        <fullName evidence="6">PAS domain protein S-box/diguanylate cyclase (GGDEF) domain protein</fullName>
    </submittedName>
</protein>
<dbReference type="Pfam" id="PF00989">
    <property type="entry name" value="PAS"/>
    <property type="match status" value="1"/>
</dbReference>
<dbReference type="PROSITE" id="PS50112">
    <property type="entry name" value="PAS"/>
    <property type="match status" value="2"/>
</dbReference>
<dbReference type="SMART" id="SM00091">
    <property type="entry name" value="PAS"/>
    <property type="match status" value="2"/>
</dbReference>
<dbReference type="Gene3D" id="3.30.70.270">
    <property type="match status" value="1"/>
</dbReference>
<feature type="domain" description="GGDEF" evidence="5">
    <location>
        <begin position="424"/>
        <end position="557"/>
    </location>
</feature>
<comment type="caution">
    <text evidence="6">The sequence shown here is derived from an EMBL/GenBank/DDBJ whole genome shotgun (WGS) entry which is preliminary data.</text>
</comment>
<dbReference type="InterPro" id="IPR000160">
    <property type="entry name" value="GGDEF_dom"/>
</dbReference>
<keyword evidence="1" id="KW-1133">Transmembrane helix</keyword>
<dbReference type="NCBIfam" id="TIGR00254">
    <property type="entry name" value="GGDEF"/>
    <property type="match status" value="1"/>
</dbReference>
<dbReference type="GO" id="GO:0006355">
    <property type="term" value="P:regulation of DNA-templated transcription"/>
    <property type="evidence" value="ECO:0007669"/>
    <property type="project" value="InterPro"/>
</dbReference>
<dbReference type="Gene3D" id="3.30.450.20">
    <property type="entry name" value="PAS domain"/>
    <property type="match status" value="2"/>
</dbReference>
<evidence type="ECO:0000259" key="2">
    <source>
        <dbReference type="PROSITE" id="PS50112"/>
    </source>
</evidence>
<keyword evidence="1" id="KW-0812">Transmembrane</keyword>
<feature type="domain" description="PAS" evidence="2">
    <location>
        <begin position="144"/>
        <end position="193"/>
    </location>
</feature>
<dbReference type="InterPro" id="IPR052155">
    <property type="entry name" value="Biofilm_reg_signaling"/>
</dbReference>
<accession>A4A7P9</accession>
<dbReference type="Gene3D" id="3.20.20.450">
    <property type="entry name" value="EAL domain"/>
    <property type="match status" value="1"/>
</dbReference>
<evidence type="ECO:0000256" key="1">
    <source>
        <dbReference type="SAM" id="Phobius"/>
    </source>
</evidence>
<dbReference type="EMBL" id="AAOA02000001">
    <property type="protein sequence ID" value="EAQ97694.1"/>
    <property type="molecule type" value="Genomic_DNA"/>
</dbReference>
<dbReference type="eggNOG" id="COG5001">
    <property type="taxonomic scope" value="Bacteria"/>
</dbReference>
<dbReference type="SMART" id="SM00086">
    <property type="entry name" value="PAC"/>
    <property type="match status" value="2"/>
</dbReference>
<evidence type="ECO:0000313" key="7">
    <source>
        <dbReference type="Proteomes" id="UP000019205"/>
    </source>
</evidence>
<dbReference type="PROSITE" id="PS50887">
    <property type="entry name" value="GGDEF"/>
    <property type="match status" value="1"/>
</dbReference>
<dbReference type="Pfam" id="PF00563">
    <property type="entry name" value="EAL"/>
    <property type="match status" value="1"/>
</dbReference>
<reference evidence="6 7" key="2">
    <citation type="journal article" date="2009" name="PLoS ONE">
        <title>The photosynthetic apparatus and its regulation in the aerobic gammaproteobacterium Congregibacter litoralis gen. nov., sp. nov.</title>
        <authorList>
            <person name="Spring S."/>
            <person name="Lunsdorf H."/>
            <person name="Fuchs B.M."/>
            <person name="Tindall B.J."/>
        </authorList>
    </citation>
    <scope>NUCLEOTIDE SEQUENCE [LARGE SCALE GENOMIC DNA]</scope>
    <source>
        <strain evidence="6">KT71</strain>
    </source>
</reference>
<dbReference type="InterPro" id="IPR001610">
    <property type="entry name" value="PAC"/>
</dbReference>
<dbReference type="STRING" id="314285.KT71_14029"/>
<keyword evidence="1" id="KW-0472">Membrane</keyword>
<dbReference type="OrthoDB" id="1316910at2"/>
<feature type="domain" description="PAS" evidence="2">
    <location>
        <begin position="264"/>
        <end position="313"/>
    </location>
</feature>
<dbReference type="CDD" id="cd00130">
    <property type="entry name" value="PAS"/>
    <property type="match status" value="2"/>
</dbReference>
<dbReference type="NCBIfam" id="TIGR00229">
    <property type="entry name" value="sensory_box"/>
    <property type="match status" value="2"/>
</dbReference>
<dbReference type="InterPro" id="IPR035919">
    <property type="entry name" value="EAL_sf"/>
</dbReference>
<dbReference type="PROSITE" id="PS50113">
    <property type="entry name" value="PAC"/>
    <property type="match status" value="2"/>
</dbReference>
<evidence type="ECO:0000259" key="5">
    <source>
        <dbReference type="PROSITE" id="PS50887"/>
    </source>
</evidence>